<sequence length="248" mass="25269">MAKVAVITGAGRGIGAATAILAAQHGYDVCVNYAANAEAAEQTADACRKHGAKAIAMRADVASPEEVTHLFERCDSELGSPALLVNNAGVIGGATTVENLASEVLRRTFAVNVEGAFYCAREALRRMSNRNGGSGGVIVNISSIAATLGSPGEYVHYAASKAALDTMTVGLAKEVGPLGIRVNAIQAGTVDTDIHKTGGNPDRPANVARASPLGRVATPMDIAEAVLWLASEKAGYATGTILRLGGGL</sequence>
<dbReference type="PRINTS" id="PR00080">
    <property type="entry name" value="SDRFAMILY"/>
</dbReference>
<proteinExistence type="inferred from homology"/>
<gene>
    <name evidence="3" type="ORF">OOZ53_16255</name>
</gene>
<dbReference type="PRINTS" id="PR00081">
    <property type="entry name" value="GDHRDH"/>
</dbReference>
<dbReference type="InterPro" id="IPR020904">
    <property type="entry name" value="Sc_DH/Rdtase_CS"/>
</dbReference>
<dbReference type="EMBL" id="JAPJZH010000010">
    <property type="protein sequence ID" value="MDA4846913.1"/>
    <property type="molecule type" value="Genomic_DNA"/>
</dbReference>
<dbReference type="CDD" id="cd05233">
    <property type="entry name" value="SDR_c"/>
    <property type="match status" value="1"/>
</dbReference>
<evidence type="ECO:0000313" key="3">
    <source>
        <dbReference type="EMBL" id="MDA4846913.1"/>
    </source>
</evidence>
<keyword evidence="4" id="KW-1185">Reference proteome</keyword>
<dbReference type="RefSeq" id="WP_271090718.1">
    <property type="nucleotide sequence ID" value="NZ_JAPJZH010000010.1"/>
</dbReference>
<evidence type="ECO:0000256" key="2">
    <source>
        <dbReference type="ARBA" id="ARBA00023002"/>
    </source>
</evidence>
<dbReference type="Gene3D" id="3.40.50.720">
    <property type="entry name" value="NAD(P)-binding Rossmann-like Domain"/>
    <property type="match status" value="1"/>
</dbReference>
<dbReference type="Pfam" id="PF13561">
    <property type="entry name" value="adh_short_C2"/>
    <property type="match status" value="1"/>
</dbReference>
<name>A0ABT4VQD1_9HYPH</name>
<dbReference type="Proteomes" id="UP001148313">
    <property type="component" value="Unassembled WGS sequence"/>
</dbReference>
<accession>A0ABT4VQD1</accession>
<comment type="caution">
    <text evidence="3">The sequence shown here is derived from an EMBL/GenBank/DDBJ whole genome shotgun (WGS) entry which is preliminary data.</text>
</comment>
<dbReference type="PROSITE" id="PS00061">
    <property type="entry name" value="ADH_SHORT"/>
    <property type="match status" value="1"/>
</dbReference>
<evidence type="ECO:0000313" key="4">
    <source>
        <dbReference type="Proteomes" id="UP001148313"/>
    </source>
</evidence>
<organism evidence="3 4">
    <name type="scientific">Hoeflea poritis</name>
    <dbReference type="NCBI Taxonomy" id="2993659"/>
    <lineage>
        <taxon>Bacteria</taxon>
        <taxon>Pseudomonadati</taxon>
        <taxon>Pseudomonadota</taxon>
        <taxon>Alphaproteobacteria</taxon>
        <taxon>Hyphomicrobiales</taxon>
        <taxon>Rhizobiaceae</taxon>
        <taxon>Hoeflea</taxon>
    </lineage>
</organism>
<evidence type="ECO:0000256" key="1">
    <source>
        <dbReference type="ARBA" id="ARBA00006484"/>
    </source>
</evidence>
<dbReference type="PANTHER" id="PTHR43639:SF1">
    <property type="entry name" value="SHORT-CHAIN DEHYDROGENASE_REDUCTASE FAMILY PROTEIN"/>
    <property type="match status" value="1"/>
</dbReference>
<dbReference type="SUPFAM" id="SSF51735">
    <property type="entry name" value="NAD(P)-binding Rossmann-fold domains"/>
    <property type="match status" value="1"/>
</dbReference>
<comment type="similarity">
    <text evidence="1">Belongs to the short-chain dehydrogenases/reductases (SDR) family.</text>
</comment>
<dbReference type="InterPro" id="IPR036291">
    <property type="entry name" value="NAD(P)-bd_dom_sf"/>
</dbReference>
<keyword evidence="2" id="KW-0560">Oxidoreductase</keyword>
<protein>
    <submittedName>
        <fullName evidence="3">SDR family oxidoreductase</fullName>
    </submittedName>
</protein>
<reference evidence="3" key="1">
    <citation type="submission" date="2022-11" db="EMBL/GenBank/DDBJ databases">
        <title>Hoeflea poritis sp. nov., isolated from scleractinian coral Porites lutea.</title>
        <authorList>
            <person name="Zhang G."/>
            <person name="Wei Q."/>
            <person name="Cai L."/>
        </authorList>
    </citation>
    <scope>NUCLEOTIDE SEQUENCE</scope>
    <source>
        <strain evidence="3">E7-10</strain>
    </source>
</reference>
<dbReference type="PANTHER" id="PTHR43639">
    <property type="entry name" value="OXIDOREDUCTASE, SHORT-CHAIN DEHYDROGENASE/REDUCTASE FAMILY (AFU_ORTHOLOGUE AFUA_5G02870)"/>
    <property type="match status" value="1"/>
</dbReference>
<dbReference type="InterPro" id="IPR002347">
    <property type="entry name" value="SDR_fam"/>
</dbReference>